<comment type="caution">
    <text evidence="5">The sequence shown here is derived from an EMBL/GenBank/DDBJ whole genome shotgun (WGS) entry which is preliminary data.</text>
</comment>
<reference evidence="6" key="1">
    <citation type="submission" date="2019-06" db="EMBL/GenBank/DDBJ databases">
        <title>Draft genome sequence of the griseofulvin-producing fungus Xylaria cubensis strain G536.</title>
        <authorList>
            <person name="Mead M.E."/>
            <person name="Raja H.A."/>
            <person name="Steenwyk J.L."/>
            <person name="Knowles S.L."/>
            <person name="Oberlies N.H."/>
            <person name="Rokas A."/>
        </authorList>
    </citation>
    <scope>NUCLEOTIDE SEQUENCE [LARGE SCALE GENOMIC DNA]</scope>
    <source>
        <strain evidence="6">G536</strain>
    </source>
</reference>
<name>A0A553HTI8_9PEZI</name>
<keyword evidence="1" id="KW-0560">Oxidoreductase</keyword>
<gene>
    <name evidence="5" type="ORF">FHL15_007870</name>
</gene>
<feature type="region of interest" description="Disordered" evidence="3">
    <location>
        <begin position="199"/>
        <end position="226"/>
    </location>
</feature>
<evidence type="ECO:0000259" key="4">
    <source>
        <dbReference type="Pfam" id="PF02826"/>
    </source>
</evidence>
<feature type="compositionally biased region" description="Basic and acidic residues" evidence="3">
    <location>
        <begin position="204"/>
        <end position="214"/>
    </location>
</feature>
<evidence type="ECO:0000256" key="3">
    <source>
        <dbReference type="SAM" id="MobiDB-lite"/>
    </source>
</evidence>
<dbReference type="STRING" id="2512241.A0A553HTI8"/>
<dbReference type="PANTHER" id="PTHR43333:SF1">
    <property type="entry name" value="D-ISOMER SPECIFIC 2-HYDROXYACID DEHYDROGENASE NAD-BINDING DOMAIN-CONTAINING PROTEIN"/>
    <property type="match status" value="1"/>
</dbReference>
<protein>
    <recommendedName>
        <fullName evidence="4">D-isomer specific 2-hydroxyacid dehydrogenase NAD-binding domain-containing protein</fullName>
    </recommendedName>
</protein>
<dbReference type="EMBL" id="VFLP01000047">
    <property type="protein sequence ID" value="TRX91265.1"/>
    <property type="molecule type" value="Genomic_DNA"/>
</dbReference>
<keyword evidence="2" id="KW-0520">NAD</keyword>
<dbReference type="Gene3D" id="3.40.50.720">
    <property type="entry name" value="NAD(P)-binding Rossmann-like Domain"/>
    <property type="match status" value="2"/>
</dbReference>
<dbReference type="PROSITE" id="PS00065">
    <property type="entry name" value="D_2_HYDROXYACID_DH_1"/>
    <property type="match status" value="1"/>
</dbReference>
<dbReference type="AlphaFoldDB" id="A0A553HTI8"/>
<dbReference type="InterPro" id="IPR029752">
    <property type="entry name" value="D-isomer_DH_CS1"/>
</dbReference>
<accession>A0A553HTI8</accession>
<feature type="domain" description="D-isomer specific 2-hydroxyacid dehydrogenase NAD-binding" evidence="4">
    <location>
        <begin position="237"/>
        <end position="334"/>
    </location>
</feature>
<dbReference type="Proteomes" id="UP000319160">
    <property type="component" value="Unassembled WGS sequence"/>
</dbReference>
<dbReference type="GO" id="GO:0051287">
    <property type="term" value="F:NAD binding"/>
    <property type="evidence" value="ECO:0007669"/>
    <property type="project" value="InterPro"/>
</dbReference>
<evidence type="ECO:0000313" key="5">
    <source>
        <dbReference type="EMBL" id="TRX91265.1"/>
    </source>
</evidence>
<feature type="region of interest" description="Disordered" evidence="3">
    <location>
        <begin position="361"/>
        <end position="384"/>
    </location>
</feature>
<organism evidence="5 6">
    <name type="scientific">Xylaria flabelliformis</name>
    <dbReference type="NCBI Taxonomy" id="2512241"/>
    <lineage>
        <taxon>Eukaryota</taxon>
        <taxon>Fungi</taxon>
        <taxon>Dikarya</taxon>
        <taxon>Ascomycota</taxon>
        <taxon>Pezizomycotina</taxon>
        <taxon>Sordariomycetes</taxon>
        <taxon>Xylariomycetidae</taxon>
        <taxon>Xylariales</taxon>
        <taxon>Xylariaceae</taxon>
        <taxon>Xylaria</taxon>
    </lineage>
</organism>
<dbReference type="PANTHER" id="PTHR43333">
    <property type="entry name" value="2-HACID_DH_C DOMAIN-CONTAINING PROTEIN"/>
    <property type="match status" value="1"/>
</dbReference>
<dbReference type="SUPFAM" id="SSF51735">
    <property type="entry name" value="NAD(P)-binding Rossmann-fold domains"/>
    <property type="match status" value="1"/>
</dbReference>
<evidence type="ECO:0000313" key="6">
    <source>
        <dbReference type="Proteomes" id="UP000319160"/>
    </source>
</evidence>
<dbReference type="OrthoDB" id="298012at2759"/>
<dbReference type="GO" id="GO:0016491">
    <property type="term" value="F:oxidoreductase activity"/>
    <property type="evidence" value="ECO:0007669"/>
    <property type="project" value="UniProtKB-KW"/>
</dbReference>
<proteinExistence type="predicted"/>
<feature type="compositionally biased region" description="Basic and acidic residues" evidence="3">
    <location>
        <begin position="375"/>
        <end position="384"/>
    </location>
</feature>
<evidence type="ECO:0000256" key="2">
    <source>
        <dbReference type="ARBA" id="ARBA00023027"/>
    </source>
</evidence>
<dbReference type="InterPro" id="IPR006140">
    <property type="entry name" value="D-isomer_DH_NAD-bd"/>
</dbReference>
<dbReference type="InterPro" id="IPR036291">
    <property type="entry name" value="NAD(P)-bd_dom_sf"/>
</dbReference>
<dbReference type="CDD" id="cd12163">
    <property type="entry name" value="2-Hacid_dh_5"/>
    <property type="match status" value="1"/>
</dbReference>
<dbReference type="Pfam" id="PF02826">
    <property type="entry name" value="2-Hacid_dh_C"/>
    <property type="match status" value="2"/>
</dbReference>
<keyword evidence="6" id="KW-1185">Reference proteome</keyword>
<feature type="domain" description="D-isomer specific 2-hydroxyacid dehydrogenase NAD-binding" evidence="4">
    <location>
        <begin position="136"/>
        <end position="206"/>
    </location>
</feature>
<sequence>MGNIAPDSFDMTAPNKDLTGHKLLLVTDLDLPEGYVEHLHKKFPGLEVAQARINPWTDTTSPMVANEEDWETVTILMTGPRLPTIKQAPNMQLVQLQSAGANYVLEQPLFKDTKVPFCTANGVHGPPISEWVICTYLAFQHHIPRYLDNMKDGKWDRVYGDMTTLDVVSQRVGILGYGSIGRQVARVATAMGMEVYAYTNRPKPTPESRRDHSYHPPGLGDPEGTLPTRWFSGTTAAEQNEFLSSGLDLLVVAVPLTPETRGMLGAAQFKLLAEKKTYISNIGRGATIVTDDLITALEEGWIRGAAVDVTDPEPLPKDHPLWKTKNVIVTPHISGHTASYYQRLLAILDINLERLSEVAHGHHGRVDRVKKRDAKKTEAEAKKEALKAQRAAELAPAAAAVNVEEDPAKDN</sequence>
<evidence type="ECO:0000256" key="1">
    <source>
        <dbReference type="ARBA" id="ARBA00023002"/>
    </source>
</evidence>